<accession>A0AA41Q528</accession>
<dbReference type="InterPro" id="IPR028082">
    <property type="entry name" value="Peripla_BP_I"/>
</dbReference>
<evidence type="ECO:0000259" key="4">
    <source>
        <dbReference type="PROSITE" id="PS50932"/>
    </source>
</evidence>
<dbReference type="SUPFAM" id="SSF47413">
    <property type="entry name" value="lambda repressor-like DNA-binding domains"/>
    <property type="match status" value="1"/>
</dbReference>
<evidence type="ECO:0000313" key="5">
    <source>
        <dbReference type="EMBL" id="MCF2531095.1"/>
    </source>
</evidence>
<dbReference type="Pfam" id="PF13377">
    <property type="entry name" value="Peripla_BP_3"/>
    <property type="match status" value="1"/>
</dbReference>
<evidence type="ECO:0000256" key="3">
    <source>
        <dbReference type="ARBA" id="ARBA00023163"/>
    </source>
</evidence>
<dbReference type="PROSITE" id="PS50932">
    <property type="entry name" value="HTH_LACI_2"/>
    <property type="match status" value="1"/>
</dbReference>
<dbReference type="InterPro" id="IPR046335">
    <property type="entry name" value="LacI/GalR-like_sensor"/>
</dbReference>
<keyword evidence="6" id="KW-1185">Reference proteome</keyword>
<organism evidence="5 6">
    <name type="scientific">Yinghuangia soli</name>
    <dbReference type="NCBI Taxonomy" id="2908204"/>
    <lineage>
        <taxon>Bacteria</taxon>
        <taxon>Bacillati</taxon>
        <taxon>Actinomycetota</taxon>
        <taxon>Actinomycetes</taxon>
        <taxon>Kitasatosporales</taxon>
        <taxon>Streptomycetaceae</taxon>
        <taxon>Yinghuangia</taxon>
    </lineage>
</organism>
<dbReference type="SMART" id="SM00354">
    <property type="entry name" value="HTH_LACI"/>
    <property type="match status" value="1"/>
</dbReference>
<keyword evidence="1" id="KW-0805">Transcription regulation</keyword>
<dbReference type="Gene3D" id="3.40.50.2300">
    <property type="match status" value="2"/>
</dbReference>
<keyword evidence="3" id="KW-0804">Transcription</keyword>
<dbReference type="Proteomes" id="UP001165378">
    <property type="component" value="Unassembled WGS sequence"/>
</dbReference>
<dbReference type="AlphaFoldDB" id="A0AA41Q528"/>
<feature type="domain" description="HTH lacI-type" evidence="4">
    <location>
        <begin position="1"/>
        <end position="57"/>
    </location>
</feature>
<reference evidence="5" key="1">
    <citation type="submission" date="2022-01" db="EMBL/GenBank/DDBJ databases">
        <title>Genome-Based Taxonomic Classification of the Phylum Actinobacteria.</title>
        <authorList>
            <person name="Gao Y."/>
        </authorList>
    </citation>
    <scope>NUCLEOTIDE SEQUENCE</scope>
    <source>
        <strain evidence="5">KLBMP 8922</strain>
    </source>
</reference>
<dbReference type="CDD" id="cd01392">
    <property type="entry name" value="HTH_LacI"/>
    <property type="match status" value="1"/>
</dbReference>
<dbReference type="InterPro" id="IPR000843">
    <property type="entry name" value="HTH_LacI"/>
</dbReference>
<protein>
    <submittedName>
        <fullName evidence="5">LacI family transcriptional regulator</fullName>
    </submittedName>
</protein>
<dbReference type="PANTHER" id="PTHR30146">
    <property type="entry name" value="LACI-RELATED TRANSCRIPTIONAL REPRESSOR"/>
    <property type="match status" value="1"/>
</dbReference>
<name>A0AA41Q528_9ACTN</name>
<keyword evidence="2" id="KW-0238">DNA-binding</keyword>
<dbReference type="RefSeq" id="WP_235055764.1">
    <property type="nucleotide sequence ID" value="NZ_JAKFHA010000021.1"/>
</dbReference>
<comment type="caution">
    <text evidence="5">The sequence shown here is derived from an EMBL/GenBank/DDBJ whole genome shotgun (WGS) entry which is preliminary data.</text>
</comment>
<dbReference type="PANTHER" id="PTHR30146:SF153">
    <property type="entry name" value="LACTOSE OPERON REPRESSOR"/>
    <property type="match status" value="1"/>
</dbReference>
<dbReference type="InterPro" id="IPR010982">
    <property type="entry name" value="Lambda_DNA-bd_dom_sf"/>
</dbReference>
<evidence type="ECO:0000256" key="1">
    <source>
        <dbReference type="ARBA" id="ARBA00023015"/>
    </source>
</evidence>
<sequence>MTSADVARESGVSRSTVSFVLNDAPNQTISPATREKVLAAAERLGYTPNGPAQALSRGRGSTVLLCLPDFPASATVDELVTEMDRVLAAHDLLLVTHRAGPDRQPALALAAAVAPVAVAGLLPFDGDQVAAFRARGARAVLPGPADPPPPRDDAGRTVGVAQAGHLAGRGHVRIGYVHPADSRLVSMSERRLAGVDQTALSLGLAGVSVRRMPADGDFTPVLRGWLAEDAPTAVAAFNDEVAMAVLQAAWASDVVVPVDLAVIGADDIPAARYTCPALTTIRSSGKPFGAMLAHWVLQRLGTGGAARPTADEPPVWTPDIVIRASS</sequence>
<proteinExistence type="predicted"/>
<dbReference type="Gene3D" id="1.10.260.40">
    <property type="entry name" value="lambda repressor-like DNA-binding domains"/>
    <property type="match status" value="1"/>
</dbReference>
<dbReference type="EMBL" id="JAKFHA010000021">
    <property type="protein sequence ID" value="MCF2531095.1"/>
    <property type="molecule type" value="Genomic_DNA"/>
</dbReference>
<dbReference type="GO" id="GO:0003700">
    <property type="term" value="F:DNA-binding transcription factor activity"/>
    <property type="evidence" value="ECO:0007669"/>
    <property type="project" value="TreeGrafter"/>
</dbReference>
<dbReference type="GO" id="GO:0000976">
    <property type="term" value="F:transcription cis-regulatory region binding"/>
    <property type="evidence" value="ECO:0007669"/>
    <property type="project" value="TreeGrafter"/>
</dbReference>
<evidence type="ECO:0000256" key="2">
    <source>
        <dbReference type="ARBA" id="ARBA00023125"/>
    </source>
</evidence>
<evidence type="ECO:0000313" key="6">
    <source>
        <dbReference type="Proteomes" id="UP001165378"/>
    </source>
</evidence>
<gene>
    <name evidence="5" type="ORF">LZ495_28305</name>
</gene>
<dbReference type="SUPFAM" id="SSF53822">
    <property type="entry name" value="Periplasmic binding protein-like I"/>
    <property type="match status" value="1"/>
</dbReference>
<dbReference type="Pfam" id="PF00356">
    <property type="entry name" value="LacI"/>
    <property type="match status" value="1"/>
</dbReference>